<evidence type="ECO:0000259" key="2">
    <source>
        <dbReference type="Pfam" id="PF03981"/>
    </source>
</evidence>
<dbReference type="EMBL" id="HBEY01050111">
    <property type="protein sequence ID" value="CAD8620693.1"/>
    <property type="molecule type" value="Transcribed_RNA"/>
</dbReference>
<evidence type="ECO:0000313" key="3">
    <source>
        <dbReference type="EMBL" id="CAD8620693.1"/>
    </source>
</evidence>
<gene>
    <name evidence="3" type="ORF">CPEL01642_LOCUS24076</name>
</gene>
<dbReference type="InterPro" id="IPR007129">
    <property type="entry name" value="Ubiqinol_cyt_c_chaperone_CPB3"/>
</dbReference>
<comment type="similarity">
    <text evidence="1">Belongs to the CBP3 family.</text>
</comment>
<dbReference type="Pfam" id="PF03981">
    <property type="entry name" value="Ubiq_cyt_C_chap"/>
    <property type="match status" value="1"/>
</dbReference>
<sequence length="248" mass="27790">MLSRAMVGISRGTAVARCQMLYSIPPAMPLVDKLEELDMLPWWRAAPLRVLGTFSPSQWQRAAGTDMYHVCATQAREPILYSAGEGALVPDTFYGKFILTGLHCWLCHVRLRAEPREEWEHLFKEMMETLWEENLVAMCKGEGLDLIMASKYQKEMQLGWHGMVIALDKALESEEPLEGLREALLRNIYASADGEVPEQASAASLWLAEYCAAQRVHLDSLPAAEVLKGRMRWQPRAGAPPEPPAPDA</sequence>
<dbReference type="InterPro" id="IPR021150">
    <property type="entry name" value="Ubiq_cyt_c_chap"/>
</dbReference>
<accession>A0A7S0LRQ0</accession>
<dbReference type="AlphaFoldDB" id="A0A7S0LRQ0"/>
<dbReference type="GO" id="GO:0034551">
    <property type="term" value="P:mitochondrial respiratory chain complex III assembly"/>
    <property type="evidence" value="ECO:0007669"/>
    <property type="project" value="TreeGrafter"/>
</dbReference>
<evidence type="ECO:0000256" key="1">
    <source>
        <dbReference type="ARBA" id="ARBA00006407"/>
    </source>
</evidence>
<feature type="domain" description="Ubiquinol-cytochrome c chaperone" evidence="2">
    <location>
        <begin position="89"/>
        <end position="233"/>
    </location>
</feature>
<name>A0A7S0LRQ0_9EUKA</name>
<proteinExistence type="inferred from homology"/>
<organism evidence="3">
    <name type="scientific">Coccolithus braarudii</name>
    <dbReference type="NCBI Taxonomy" id="221442"/>
    <lineage>
        <taxon>Eukaryota</taxon>
        <taxon>Haptista</taxon>
        <taxon>Haptophyta</taxon>
        <taxon>Prymnesiophyceae</taxon>
        <taxon>Coccolithales</taxon>
        <taxon>Coccolithaceae</taxon>
        <taxon>Coccolithus</taxon>
    </lineage>
</organism>
<dbReference type="PANTHER" id="PTHR12184">
    <property type="entry name" value="UBIQUINOL-CYTOCHROME C REDUCTASE COMPLEX ASSEMBLY FACTOR 1 FAMILY MEMBER"/>
    <property type="match status" value="1"/>
</dbReference>
<dbReference type="PANTHER" id="PTHR12184:SF1">
    <property type="entry name" value="UBIQUINOL-CYTOCHROME-C REDUCTASE COMPLEX ASSEMBLY FACTOR 1"/>
    <property type="match status" value="1"/>
</dbReference>
<dbReference type="GO" id="GO:0005739">
    <property type="term" value="C:mitochondrion"/>
    <property type="evidence" value="ECO:0007669"/>
    <property type="project" value="TreeGrafter"/>
</dbReference>
<reference evidence="3" key="1">
    <citation type="submission" date="2021-01" db="EMBL/GenBank/DDBJ databases">
        <authorList>
            <person name="Corre E."/>
            <person name="Pelletier E."/>
            <person name="Niang G."/>
            <person name="Scheremetjew M."/>
            <person name="Finn R."/>
            <person name="Kale V."/>
            <person name="Holt S."/>
            <person name="Cochrane G."/>
            <person name="Meng A."/>
            <person name="Brown T."/>
            <person name="Cohen L."/>
        </authorList>
    </citation>
    <scope>NUCLEOTIDE SEQUENCE</scope>
    <source>
        <strain evidence="3">PLY182g</strain>
    </source>
</reference>
<protein>
    <recommendedName>
        <fullName evidence="2">Ubiquinol-cytochrome c chaperone domain-containing protein</fullName>
    </recommendedName>
</protein>